<dbReference type="InterPro" id="IPR051628">
    <property type="entry name" value="LUBAC_E3_Ligases"/>
</dbReference>
<dbReference type="InterPro" id="IPR035979">
    <property type="entry name" value="RBD_domain_sf"/>
</dbReference>
<dbReference type="InterPro" id="IPR000504">
    <property type="entry name" value="RRM_dom"/>
</dbReference>
<keyword evidence="8" id="KW-0694">RNA-binding</keyword>
<dbReference type="AlphaFoldDB" id="A0A8S9ZM86"/>
<dbReference type="PANTHER" id="PTHR22770">
    <property type="entry name" value="UBIQUITIN CONJUGATING ENZYME 7 INTERACTING PROTEIN-RELATED"/>
    <property type="match status" value="1"/>
</dbReference>
<dbReference type="InterPro" id="IPR044066">
    <property type="entry name" value="TRIAD_supradom"/>
</dbReference>
<dbReference type="Pfam" id="PF26200">
    <property type="entry name" value="Rcat_RNF216"/>
    <property type="match status" value="1"/>
</dbReference>
<dbReference type="Pfam" id="PF01485">
    <property type="entry name" value="IBR"/>
    <property type="match status" value="1"/>
</dbReference>
<dbReference type="Gene3D" id="1.20.120.1750">
    <property type="match status" value="1"/>
</dbReference>
<dbReference type="InterPro" id="IPR002867">
    <property type="entry name" value="IBR_dom"/>
</dbReference>
<evidence type="ECO:0000256" key="3">
    <source>
        <dbReference type="ARBA" id="ARBA00022723"/>
    </source>
</evidence>
<evidence type="ECO:0000259" key="11">
    <source>
        <dbReference type="PROSITE" id="PS51873"/>
    </source>
</evidence>
<protein>
    <submittedName>
        <fullName evidence="12">RRM domain-containing protein</fullName>
    </submittedName>
</protein>
<keyword evidence="2" id="KW-0808">Transferase</keyword>
<evidence type="ECO:0000256" key="5">
    <source>
        <dbReference type="ARBA" id="ARBA00022771"/>
    </source>
</evidence>
<dbReference type="SUPFAM" id="SSF54928">
    <property type="entry name" value="RNA-binding domain, RBD"/>
    <property type="match status" value="1"/>
</dbReference>
<sequence>MSYFPESNVIYVGGLPDNITYENLNDVFCKCGRIDRIWIGRRLPIYAFVEFVNTKDAEYAVKTLDGTRIFGFRTRVEISHSRRRRDINGWRPSFRNNNRQYRDRSRSSDTRRHFRSNLKNRLNFRRIGNISTHVERSSFRNIGGGERGVDDFNDDDWEEPYENEIQHRHSSNPKIINSQPSEQIIKNFKCLVCFDQFPLNQIVFCSYDKQAHAFCTDCVFGSALAAVGDVPMAKGGIGLRCMMPECDNPILYSEIRVILSKDLQIKLEERILQESIGLASIANLERCKKCNFAIEMEVNKNINKVFDCLNCGIKTCRICERDWDNKHFGISCKELDKKEKDMKDKQEREIEKQLNEAIVRKCPRCGIQFIKEEGCNKMVCRCGMTQCYLCRESDIIYDHFCQHFRDPTKEGCDQCNKKCLLHENSDKKDEQLLKQILKNEKIRIQFKF</sequence>
<comment type="pathway">
    <text evidence="1">Protein modification; protein ubiquitination.</text>
</comment>
<dbReference type="InterPro" id="IPR047546">
    <property type="entry name" value="Rcat_RBR_RNF216"/>
</dbReference>
<dbReference type="InterPro" id="IPR012677">
    <property type="entry name" value="Nucleotide-bd_a/b_plait_sf"/>
</dbReference>
<feature type="region of interest" description="Disordered" evidence="9">
    <location>
        <begin position="89"/>
        <end position="112"/>
    </location>
</feature>
<dbReference type="SUPFAM" id="SSF57850">
    <property type="entry name" value="RING/U-box"/>
    <property type="match status" value="3"/>
</dbReference>
<dbReference type="InterPro" id="IPR047545">
    <property type="entry name" value="BRcat_RBR_RNF216"/>
</dbReference>
<keyword evidence="6" id="KW-0833">Ubl conjugation pathway</keyword>
<organism evidence="12 13">
    <name type="scientific">Meloidogyne graminicola</name>
    <dbReference type="NCBI Taxonomy" id="189291"/>
    <lineage>
        <taxon>Eukaryota</taxon>
        <taxon>Metazoa</taxon>
        <taxon>Ecdysozoa</taxon>
        <taxon>Nematoda</taxon>
        <taxon>Chromadorea</taxon>
        <taxon>Rhabditida</taxon>
        <taxon>Tylenchina</taxon>
        <taxon>Tylenchomorpha</taxon>
        <taxon>Tylenchoidea</taxon>
        <taxon>Meloidogynidae</taxon>
        <taxon>Meloidogyninae</taxon>
        <taxon>Meloidogyne</taxon>
    </lineage>
</organism>
<reference evidence="12" key="1">
    <citation type="journal article" date="2020" name="Ecol. Evol.">
        <title>Genome structure and content of the rice root-knot nematode (Meloidogyne graminicola).</title>
        <authorList>
            <person name="Phan N.T."/>
            <person name="Danchin E.G.J."/>
            <person name="Klopp C."/>
            <person name="Perfus-Barbeoch L."/>
            <person name="Kozlowski D.K."/>
            <person name="Koutsovoulos G.D."/>
            <person name="Lopez-Roques C."/>
            <person name="Bouchez O."/>
            <person name="Zahm M."/>
            <person name="Besnard G."/>
            <person name="Bellafiore S."/>
        </authorList>
    </citation>
    <scope>NUCLEOTIDE SEQUENCE</scope>
    <source>
        <strain evidence="12">VN-18</strain>
    </source>
</reference>
<dbReference type="OrthoDB" id="5868227at2759"/>
<dbReference type="GO" id="GO:0016740">
    <property type="term" value="F:transferase activity"/>
    <property type="evidence" value="ECO:0007669"/>
    <property type="project" value="UniProtKB-KW"/>
</dbReference>
<feature type="compositionally biased region" description="Basic and acidic residues" evidence="9">
    <location>
        <begin position="100"/>
        <end position="111"/>
    </location>
</feature>
<proteinExistence type="predicted"/>
<dbReference type="PROSITE" id="PS50102">
    <property type="entry name" value="RRM"/>
    <property type="match status" value="1"/>
</dbReference>
<dbReference type="GO" id="GO:0008270">
    <property type="term" value="F:zinc ion binding"/>
    <property type="evidence" value="ECO:0007669"/>
    <property type="project" value="UniProtKB-KW"/>
</dbReference>
<dbReference type="PANTHER" id="PTHR22770:SF47">
    <property type="entry name" value="E3 UBIQUITIN-PROTEIN LIGASE RNF216"/>
    <property type="match status" value="1"/>
</dbReference>
<evidence type="ECO:0000313" key="12">
    <source>
        <dbReference type="EMBL" id="KAF7634559.1"/>
    </source>
</evidence>
<keyword evidence="13" id="KW-1185">Reference proteome</keyword>
<keyword evidence="4" id="KW-0677">Repeat</keyword>
<dbReference type="GO" id="GO:0003723">
    <property type="term" value="F:RNA binding"/>
    <property type="evidence" value="ECO:0007669"/>
    <property type="project" value="UniProtKB-UniRule"/>
</dbReference>
<evidence type="ECO:0000256" key="8">
    <source>
        <dbReference type="PROSITE-ProRule" id="PRU00176"/>
    </source>
</evidence>
<name>A0A8S9ZM86_9BILA</name>
<keyword evidence="3" id="KW-0479">Metal-binding</keyword>
<dbReference type="PROSITE" id="PS51873">
    <property type="entry name" value="TRIAD"/>
    <property type="match status" value="1"/>
</dbReference>
<comment type="caution">
    <text evidence="12">The sequence shown here is derived from an EMBL/GenBank/DDBJ whole genome shotgun (WGS) entry which is preliminary data.</text>
</comment>
<evidence type="ECO:0000256" key="4">
    <source>
        <dbReference type="ARBA" id="ARBA00022737"/>
    </source>
</evidence>
<evidence type="ECO:0000256" key="7">
    <source>
        <dbReference type="ARBA" id="ARBA00022833"/>
    </source>
</evidence>
<evidence type="ECO:0000313" key="13">
    <source>
        <dbReference type="Proteomes" id="UP000605970"/>
    </source>
</evidence>
<dbReference type="Gene3D" id="3.30.70.330">
    <property type="match status" value="1"/>
</dbReference>
<gene>
    <name evidence="12" type="ORF">Mgra_00006007</name>
</gene>
<dbReference type="CDD" id="cd20339">
    <property type="entry name" value="BRcat_RBR_RNF216"/>
    <property type="match status" value="1"/>
</dbReference>
<dbReference type="SMART" id="SM00360">
    <property type="entry name" value="RRM"/>
    <property type="match status" value="1"/>
</dbReference>
<evidence type="ECO:0000256" key="1">
    <source>
        <dbReference type="ARBA" id="ARBA00004906"/>
    </source>
</evidence>
<dbReference type="Proteomes" id="UP000605970">
    <property type="component" value="Unassembled WGS sequence"/>
</dbReference>
<feature type="domain" description="RRM" evidence="10">
    <location>
        <begin position="8"/>
        <end position="81"/>
    </location>
</feature>
<feature type="domain" description="RING-type" evidence="11">
    <location>
        <begin position="186"/>
        <end position="416"/>
    </location>
</feature>
<dbReference type="Pfam" id="PF00076">
    <property type="entry name" value="RRM_1"/>
    <property type="match status" value="1"/>
</dbReference>
<evidence type="ECO:0000256" key="2">
    <source>
        <dbReference type="ARBA" id="ARBA00022679"/>
    </source>
</evidence>
<dbReference type="CDD" id="cd20353">
    <property type="entry name" value="Rcat_RBR_RNF216"/>
    <property type="match status" value="1"/>
</dbReference>
<keyword evidence="5" id="KW-0863">Zinc-finger</keyword>
<evidence type="ECO:0000256" key="9">
    <source>
        <dbReference type="SAM" id="MobiDB-lite"/>
    </source>
</evidence>
<evidence type="ECO:0000259" key="10">
    <source>
        <dbReference type="PROSITE" id="PS50102"/>
    </source>
</evidence>
<evidence type="ECO:0000256" key="6">
    <source>
        <dbReference type="ARBA" id="ARBA00022786"/>
    </source>
</evidence>
<keyword evidence="7" id="KW-0862">Zinc</keyword>
<accession>A0A8S9ZM86</accession>
<dbReference type="EMBL" id="JABEBT010000055">
    <property type="protein sequence ID" value="KAF7634559.1"/>
    <property type="molecule type" value="Genomic_DNA"/>
</dbReference>